<dbReference type="SUPFAM" id="SSF81901">
    <property type="entry name" value="HCP-like"/>
    <property type="match status" value="1"/>
</dbReference>
<dbReference type="InterPro" id="IPR019734">
    <property type="entry name" value="TPR_rpt"/>
</dbReference>
<dbReference type="Proteomes" id="UP001357733">
    <property type="component" value="Unassembled WGS sequence"/>
</dbReference>
<dbReference type="InterPro" id="IPR011990">
    <property type="entry name" value="TPR-like_helical_dom_sf"/>
</dbReference>
<evidence type="ECO:0000313" key="2">
    <source>
        <dbReference type="EMBL" id="MEB3429719.1"/>
    </source>
</evidence>
<proteinExistence type="predicted"/>
<dbReference type="Pfam" id="PF14559">
    <property type="entry name" value="TPR_19"/>
    <property type="match status" value="1"/>
</dbReference>
<dbReference type="Gene3D" id="1.25.40.10">
    <property type="entry name" value="Tetratricopeptide repeat domain"/>
    <property type="match status" value="1"/>
</dbReference>
<keyword evidence="1" id="KW-0802">TPR repeat</keyword>
<dbReference type="RefSeq" id="WP_324619890.1">
    <property type="nucleotide sequence ID" value="NZ_JAYKOT010000003.1"/>
</dbReference>
<accession>A0AAW9MZ21</accession>
<feature type="repeat" description="TPR" evidence="1">
    <location>
        <begin position="212"/>
        <end position="245"/>
    </location>
</feature>
<dbReference type="SUPFAM" id="SSF48452">
    <property type="entry name" value="TPR-like"/>
    <property type="match status" value="1"/>
</dbReference>
<evidence type="ECO:0000256" key="1">
    <source>
        <dbReference type="PROSITE-ProRule" id="PRU00339"/>
    </source>
</evidence>
<name>A0AAW9MZ21_9FIRM</name>
<dbReference type="AlphaFoldDB" id="A0AAW9MZ21"/>
<comment type="caution">
    <text evidence="2">The sequence shown here is derived from an EMBL/GenBank/DDBJ whole genome shotgun (WGS) entry which is preliminary data.</text>
</comment>
<organism evidence="2 3">
    <name type="scientific">Citroniella saccharovorans</name>
    <dbReference type="NCBI Taxonomy" id="2053367"/>
    <lineage>
        <taxon>Bacteria</taxon>
        <taxon>Bacillati</taxon>
        <taxon>Bacillota</taxon>
        <taxon>Tissierellia</taxon>
        <taxon>Tissierellales</taxon>
        <taxon>Peptoniphilaceae</taxon>
        <taxon>Citroniella</taxon>
    </lineage>
</organism>
<evidence type="ECO:0000313" key="3">
    <source>
        <dbReference type="Proteomes" id="UP001357733"/>
    </source>
</evidence>
<reference evidence="2 3" key="1">
    <citation type="submission" date="2024-01" db="EMBL/GenBank/DDBJ databases">
        <title>Complete genome sequence of Citroniella saccharovorans strain M6.X9, isolated from human fecal sample.</title>
        <authorList>
            <person name="Cheng G."/>
            <person name="Westerholm M."/>
            <person name="Schnurer A."/>
        </authorList>
    </citation>
    <scope>NUCLEOTIDE SEQUENCE [LARGE SCALE GENOMIC DNA]</scope>
    <source>
        <strain evidence="2 3">DSM 29873</strain>
    </source>
</reference>
<gene>
    <name evidence="2" type="ORF">VLK81_06805</name>
</gene>
<keyword evidence="3" id="KW-1185">Reference proteome</keyword>
<dbReference type="Pfam" id="PF13181">
    <property type="entry name" value="TPR_8"/>
    <property type="match status" value="1"/>
</dbReference>
<dbReference type="EMBL" id="JAYKOT010000003">
    <property type="protein sequence ID" value="MEB3429719.1"/>
    <property type="molecule type" value="Genomic_DNA"/>
</dbReference>
<dbReference type="PROSITE" id="PS50005">
    <property type="entry name" value="TPR"/>
    <property type="match status" value="1"/>
</dbReference>
<protein>
    <submittedName>
        <fullName evidence="2">Tetratricopeptide repeat protein</fullName>
    </submittedName>
</protein>
<dbReference type="SMART" id="SM00028">
    <property type="entry name" value="TPR"/>
    <property type="match status" value="4"/>
</dbReference>
<sequence length="361" mass="42401">MELINYFKDFKEKIGFIELKDSYEGDLNKDIFYPIITDDLLEGINSGDFKNELDLYKIIDGTILILNLDEGFKYNKEYEKFLKKLGGISEKYIFNKAIKLLKNNDDLNILYFKYLSDRNLLGEYAKYNYARGLYSMFQKHNDYNLYIEAYKILENLTSEYEDFPLSYYLLGLININESRHLKAKIYLEKALNKTSDESSKNEIREILHQNEPKALIEKGVEYLQRANTDRAYIEFQKSKALNPKGIVNYYLAYILDRTGEEDKAKPLYEKALEDGLTNPEIYIDLANLYFKNKQISAALSVINKGLDKNIDDEQLLYNRMILNLANNDKEKAKDDYDRLLEFIDINPVILDNLLALKDNFK</sequence>